<dbReference type="EMBL" id="MLJW01006209">
    <property type="protein sequence ID" value="OIQ67012.1"/>
    <property type="molecule type" value="Genomic_DNA"/>
</dbReference>
<accession>A0A1J5PHK5</accession>
<evidence type="ECO:0000313" key="1">
    <source>
        <dbReference type="EMBL" id="OIQ67012.1"/>
    </source>
</evidence>
<dbReference type="AlphaFoldDB" id="A0A1J5PHK5"/>
<gene>
    <name evidence="1" type="ORF">GALL_514140</name>
</gene>
<evidence type="ECO:0008006" key="2">
    <source>
        <dbReference type="Google" id="ProtNLM"/>
    </source>
</evidence>
<reference evidence="1" key="1">
    <citation type="submission" date="2016-10" db="EMBL/GenBank/DDBJ databases">
        <title>Sequence of Gallionella enrichment culture.</title>
        <authorList>
            <person name="Poehlein A."/>
            <person name="Muehling M."/>
            <person name="Daniel R."/>
        </authorList>
    </citation>
    <scope>NUCLEOTIDE SEQUENCE</scope>
</reference>
<protein>
    <recommendedName>
        <fullName evidence="2">Phosphodiesterase</fullName>
    </recommendedName>
</protein>
<comment type="caution">
    <text evidence="1">The sequence shown here is derived from an EMBL/GenBank/DDBJ whole genome shotgun (WGS) entry which is preliminary data.</text>
</comment>
<dbReference type="Pfam" id="PF19461">
    <property type="entry name" value="DUF5998"/>
    <property type="match status" value="1"/>
</dbReference>
<name>A0A1J5PHK5_9ZZZZ</name>
<sequence>MSMSRLKDEVELRQAIEATGYHPALVADAVASALGRETCLAYVVHQETTFDSQEVRRHVTVLALTHTRFIVAHADEQDSAPTTRVTATTEAVPLHQINSVVVSRTISDATTSIVDEVLLTIGWGGVSRIELDPAGCDDPNCEADHGYAGAVSSDDLQIRVAAAAEGREAVLRLLTFVDALSAATSR</sequence>
<organism evidence="1">
    <name type="scientific">mine drainage metagenome</name>
    <dbReference type="NCBI Taxonomy" id="410659"/>
    <lineage>
        <taxon>unclassified sequences</taxon>
        <taxon>metagenomes</taxon>
        <taxon>ecological metagenomes</taxon>
    </lineage>
</organism>
<dbReference type="InterPro" id="IPR046040">
    <property type="entry name" value="DUF5998"/>
</dbReference>
<proteinExistence type="predicted"/>